<name>A0ABV1AFI9_9TELE</name>
<evidence type="ECO:0000313" key="1">
    <source>
        <dbReference type="EMBL" id="MEQ2316188.1"/>
    </source>
</evidence>
<organism evidence="1 2">
    <name type="scientific">Ameca splendens</name>
    <dbReference type="NCBI Taxonomy" id="208324"/>
    <lineage>
        <taxon>Eukaryota</taxon>
        <taxon>Metazoa</taxon>
        <taxon>Chordata</taxon>
        <taxon>Craniata</taxon>
        <taxon>Vertebrata</taxon>
        <taxon>Euteleostomi</taxon>
        <taxon>Actinopterygii</taxon>
        <taxon>Neopterygii</taxon>
        <taxon>Teleostei</taxon>
        <taxon>Neoteleostei</taxon>
        <taxon>Acanthomorphata</taxon>
        <taxon>Ovalentaria</taxon>
        <taxon>Atherinomorphae</taxon>
        <taxon>Cyprinodontiformes</taxon>
        <taxon>Goodeidae</taxon>
        <taxon>Ameca</taxon>
    </lineage>
</organism>
<accession>A0ABV1AFI9</accession>
<reference evidence="1 2" key="1">
    <citation type="submission" date="2021-06" db="EMBL/GenBank/DDBJ databases">
        <authorList>
            <person name="Palmer J.M."/>
        </authorList>
    </citation>
    <scope>NUCLEOTIDE SEQUENCE [LARGE SCALE GENOMIC DNA]</scope>
    <source>
        <strain evidence="1 2">AS_MEX2019</strain>
        <tissue evidence="1">Muscle</tissue>
    </source>
</reference>
<comment type="caution">
    <text evidence="1">The sequence shown here is derived from an EMBL/GenBank/DDBJ whole genome shotgun (WGS) entry which is preliminary data.</text>
</comment>
<keyword evidence="2" id="KW-1185">Reference proteome</keyword>
<protein>
    <submittedName>
        <fullName evidence="1">Uncharacterized protein</fullName>
    </submittedName>
</protein>
<evidence type="ECO:0000313" key="2">
    <source>
        <dbReference type="Proteomes" id="UP001469553"/>
    </source>
</evidence>
<gene>
    <name evidence="1" type="ORF">AMECASPLE_030126</name>
</gene>
<proteinExistence type="predicted"/>
<sequence>MNDCEKIPREDSLMLRSSALLNETTELWPETTVLWFEKHKNTQNTQRKRERSSEAAIIGAILVAFYQLYYQSSWNVSFAQNPGGGYHFCFCTFSTKLFPSTQLLIHCSCNSMFGNSTLAMNFGGLPSLWRVPVIVSWTFVKSAYLPHDCVD</sequence>
<dbReference type="Proteomes" id="UP001469553">
    <property type="component" value="Unassembled WGS sequence"/>
</dbReference>
<dbReference type="EMBL" id="JAHRIP010088180">
    <property type="protein sequence ID" value="MEQ2316188.1"/>
    <property type="molecule type" value="Genomic_DNA"/>
</dbReference>